<gene>
    <name evidence="4" type="ORF">E6C60_0993</name>
</gene>
<evidence type="ECO:0000256" key="1">
    <source>
        <dbReference type="ARBA" id="ARBA00023125"/>
    </source>
</evidence>
<evidence type="ECO:0000313" key="4">
    <source>
        <dbReference type="EMBL" id="QCT01711.1"/>
    </source>
</evidence>
<sequence length="216" mass="24615">MNQNLFQEILSSQQKAKLTVKQERVVEAAISLFAEKGYSNTSTAEIAKKAEVSEASIFKQYGTKERLLLSLVIPYAKDFLPAKADEIIQEIRSSNQHMTFEQFLTAFLKNRVAFAAENREVFQVLIKEFIYKEDLKNELLPYFASEVVPRLSKVIASYQARGELRDVETTVLVRMVFTFIGGFLASRFVVLQQSRIEDDEVEAAVQFIMNGISSQH</sequence>
<dbReference type="KEGG" id="palo:E6C60_0993"/>
<dbReference type="EMBL" id="CP040396">
    <property type="protein sequence ID" value="QCT01711.1"/>
    <property type="molecule type" value="Genomic_DNA"/>
</dbReference>
<dbReference type="SUPFAM" id="SSF48498">
    <property type="entry name" value="Tetracyclin repressor-like, C-terminal domain"/>
    <property type="match status" value="1"/>
</dbReference>
<dbReference type="InterPro" id="IPR009057">
    <property type="entry name" value="Homeodomain-like_sf"/>
</dbReference>
<dbReference type="InterPro" id="IPR036271">
    <property type="entry name" value="Tet_transcr_reg_TetR-rel_C_sf"/>
</dbReference>
<dbReference type="Proteomes" id="UP000300879">
    <property type="component" value="Chromosome"/>
</dbReference>
<dbReference type="SUPFAM" id="SSF46689">
    <property type="entry name" value="Homeodomain-like"/>
    <property type="match status" value="1"/>
</dbReference>
<keyword evidence="1 2" id="KW-0238">DNA-binding</keyword>
<feature type="domain" description="HTH tetR-type" evidence="3">
    <location>
        <begin position="19"/>
        <end position="79"/>
    </location>
</feature>
<dbReference type="PRINTS" id="PR00455">
    <property type="entry name" value="HTHTETR"/>
</dbReference>
<dbReference type="Gene3D" id="1.10.357.10">
    <property type="entry name" value="Tetracycline Repressor, domain 2"/>
    <property type="match status" value="1"/>
</dbReference>
<dbReference type="Gene3D" id="1.10.10.60">
    <property type="entry name" value="Homeodomain-like"/>
    <property type="match status" value="1"/>
</dbReference>
<protein>
    <submittedName>
        <fullName evidence="4">TetR family transcriptional regulator</fullName>
    </submittedName>
</protein>
<evidence type="ECO:0000256" key="2">
    <source>
        <dbReference type="PROSITE-ProRule" id="PRU00335"/>
    </source>
</evidence>
<dbReference type="InterPro" id="IPR001647">
    <property type="entry name" value="HTH_TetR"/>
</dbReference>
<accession>A0A4P8XJZ1</accession>
<dbReference type="InterPro" id="IPR050109">
    <property type="entry name" value="HTH-type_TetR-like_transc_reg"/>
</dbReference>
<proteinExistence type="predicted"/>
<evidence type="ECO:0000313" key="5">
    <source>
        <dbReference type="Proteomes" id="UP000300879"/>
    </source>
</evidence>
<dbReference type="PROSITE" id="PS50977">
    <property type="entry name" value="HTH_TETR_2"/>
    <property type="match status" value="1"/>
</dbReference>
<dbReference type="GO" id="GO:0006355">
    <property type="term" value="P:regulation of DNA-templated transcription"/>
    <property type="evidence" value="ECO:0007669"/>
    <property type="project" value="UniProtKB-ARBA"/>
</dbReference>
<dbReference type="PANTHER" id="PTHR30055:SF222">
    <property type="entry name" value="REGULATORY PROTEIN"/>
    <property type="match status" value="1"/>
</dbReference>
<dbReference type="RefSeq" id="WP_138224797.1">
    <property type="nucleotide sequence ID" value="NZ_CP040396.1"/>
</dbReference>
<feature type="DNA-binding region" description="H-T-H motif" evidence="2">
    <location>
        <begin position="42"/>
        <end position="61"/>
    </location>
</feature>
<evidence type="ECO:0000259" key="3">
    <source>
        <dbReference type="PROSITE" id="PS50977"/>
    </source>
</evidence>
<organism evidence="4 5">
    <name type="scientific">Paenibacillus algicola</name>
    <dbReference type="NCBI Taxonomy" id="2565926"/>
    <lineage>
        <taxon>Bacteria</taxon>
        <taxon>Bacillati</taxon>
        <taxon>Bacillota</taxon>
        <taxon>Bacilli</taxon>
        <taxon>Bacillales</taxon>
        <taxon>Paenibacillaceae</taxon>
        <taxon>Paenibacillus</taxon>
    </lineage>
</organism>
<dbReference type="GO" id="GO:0003677">
    <property type="term" value="F:DNA binding"/>
    <property type="evidence" value="ECO:0007669"/>
    <property type="project" value="UniProtKB-UniRule"/>
</dbReference>
<dbReference type="OrthoDB" id="9780824at2"/>
<reference evidence="4 5" key="1">
    <citation type="submission" date="2019-05" db="EMBL/GenBank/DDBJ databases">
        <authorList>
            <person name="Chen C."/>
        </authorList>
    </citation>
    <scope>NUCLEOTIDE SEQUENCE [LARGE SCALE GENOMIC DNA]</scope>
    <source>
        <strain evidence="4 5">HB172198</strain>
    </source>
</reference>
<keyword evidence="5" id="KW-1185">Reference proteome</keyword>
<name>A0A4P8XJZ1_9BACL</name>
<dbReference type="AlphaFoldDB" id="A0A4P8XJZ1"/>
<dbReference type="Pfam" id="PF00440">
    <property type="entry name" value="TetR_N"/>
    <property type="match status" value="1"/>
</dbReference>
<dbReference type="PANTHER" id="PTHR30055">
    <property type="entry name" value="HTH-TYPE TRANSCRIPTIONAL REGULATOR RUTR"/>
    <property type="match status" value="1"/>
</dbReference>